<dbReference type="eggNOG" id="KOG0255">
    <property type="taxonomic scope" value="Eukaryota"/>
</dbReference>
<evidence type="ECO:0000256" key="1">
    <source>
        <dbReference type="ARBA" id="ARBA00004141"/>
    </source>
</evidence>
<feature type="transmembrane region" description="Helical" evidence="5">
    <location>
        <begin position="220"/>
        <end position="238"/>
    </location>
</feature>
<feature type="transmembrane region" description="Helical" evidence="5">
    <location>
        <begin position="186"/>
        <end position="208"/>
    </location>
</feature>
<feature type="transmembrane region" description="Helical" evidence="5">
    <location>
        <begin position="357"/>
        <end position="378"/>
    </location>
</feature>
<evidence type="ECO:0000256" key="2">
    <source>
        <dbReference type="ARBA" id="ARBA00022692"/>
    </source>
</evidence>
<dbReference type="InterPro" id="IPR020846">
    <property type="entry name" value="MFS_dom"/>
</dbReference>
<keyword evidence="4 5" id="KW-0472">Membrane</keyword>
<dbReference type="InterPro" id="IPR036259">
    <property type="entry name" value="MFS_trans_sf"/>
</dbReference>
<dbReference type="Gene3D" id="1.20.1250.20">
    <property type="entry name" value="MFS general substrate transporter like domains"/>
    <property type="match status" value="1"/>
</dbReference>
<dbReference type="PANTHER" id="PTHR23502">
    <property type="entry name" value="MAJOR FACILITATOR SUPERFAMILY"/>
    <property type="match status" value="1"/>
</dbReference>
<dbReference type="GeneID" id="19466899"/>
<dbReference type="OrthoDB" id="268400at2759"/>
<evidence type="ECO:0000313" key="7">
    <source>
        <dbReference type="EMBL" id="EPE32713.1"/>
    </source>
</evidence>
<dbReference type="GO" id="GO:0022857">
    <property type="term" value="F:transmembrane transporter activity"/>
    <property type="evidence" value="ECO:0007669"/>
    <property type="project" value="InterPro"/>
</dbReference>
<evidence type="ECO:0000256" key="4">
    <source>
        <dbReference type="ARBA" id="ARBA00023136"/>
    </source>
</evidence>
<feature type="transmembrane region" description="Helical" evidence="5">
    <location>
        <begin position="128"/>
        <end position="146"/>
    </location>
</feature>
<dbReference type="RefSeq" id="XP_008080725.1">
    <property type="nucleotide sequence ID" value="XM_008082534.1"/>
</dbReference>
<feature type="domain" description="Major facilitator superfamily (MFS) profile" evidence="6">
    <location>
        <begin position="59"/>
        <end position="512"/>
    </location>
</feature>
<keyword evidence="3 5" id="KW-1133">Transmembrane helix</keyword>
<dbReference type="Pfam" id="PF07690">
    <property type="entry name" value="MFS_1"/>
    <property type="match status" value="1"/>
</dbReference>
<reference evidence="7 8" key="1">
    <citation type="journal article" date="2013" name="BMC Genomics">
        <title>Genomics-driven discovery of the pneumocandin biosynthetic gene cluster in the fungus Glarea lozoyensis.</title>
        <authorList>
            <person name="Chen L."/>
            <person name="Yue Q."/>
            <person name="Zhang X."/>
            <person name="Xiang M."/>
            <person name="Wang C."/>
            <person name="Li S."/>
            <person name="Che Y."/>
            <person name="Ortiz-Lopez F.J."/>
            <person name="Bills G.F."/>
            <person name="Liu X."/>
            <person name="An Z."/>
        </authorList>
    </citation>
    <scope>NUCLEOTIDE SEQUENCE [LARGE SCALE GENOMIC DNA]</scope>
    <source>
        <strain evidence="8">ATCC 20868 / MF5171</strain>
    </source>
</reference>
<feature type="transmembrane region" description="Helical" evidence="5">
    <location>
        <begin position="96"/>
        <end position="116"/>
    </location>
</feature>
<feature type="transmembrane region" description="Helical" evidence="5">
    <location>
        <begin position="430"/>
        <end position="451"/>
    </location>
</feature>
<proteinExistence type="predicted"/>
<dbReference type="OMA" id="IDATFIH"/>
<dbReference type="EMBL" id="KE145359">
    <property type="protein sequence ID" value="EPE32713.1"/>
    <property type="molecule type" value="Genomic_DNA"/>
</dbReference>
<dbReference type="PANTHER" id="PTHR23502:SF160">
    <property type="entry name" value="MAJOR FACILITATOR SUPERFAMILY (MFS) PROFILE DOMAIN-CONTAINING PROTEIN-RELATED"/>
    <property type="match status" value="1"/>
</dbReference>
<gene>
    <name evidence="7" type="ORF">GLAREA_07847</name>
</gene>
<evidence type="ECO:0000256" key="5">
    <source>
        <dbReference type="SAM" id="Phobius"/>
    </source>
</evidence>
<evidence type="ECO:0000256" key="3">
    <source>
        <dbReference type="ARBA" id="ARBA00022989"/>
    </source>
</evidence>
<keyword evidence="2 5" id="KW-0812">Transmembrane</keyword>
<feature type="transmembrane region" description="Helical" evidence="5">
    <location>
        <begin position="398"/>
        <end position="418"/>
    </location>
</feature>
<keyword evidence="8" id="KW-1185">Reference proteome</keyword>
<dbReference type="PROSITE" id="PS50850">
    <property type="entry name" value="MFS"/>
    <property type="match status" value="1"/>
</dbReference>
<dbReference type="AlphaFoldDB" id="S3E2N7"/>
<feature type="transmembrane region" description="Helical" evidence="5">
    <location>
        <begin position="152"/>
        <end position="174"/>
    </location>
</feature>
<feature type="transmembrane region" description="Helical" evidence="5">
    <location>
        <begin position="463"/>
        <end position="485"/>
    </location>
</feature>
<protein>
    <submittedName>
        <fullName evidence="7">MFS general substrate transporter</fullName>
    </submittedName>
</protein>
<sequence>MESMCSSAALKSEASDLEIGQPQGSVFLITAGGSILKLPIPSRSSKDPLNWSKWKRTLAFLAILVNSFVGLLVVQAPSVMVMSLAGEFGPDDTRPFSLSILFSAPTLFMGIAALLWIPLTLAWGRRPVYLLSIVLLFLSTLGAGLSTSFSQLLVSVCIQGLAEGINTSAALLMIIDLTFIHERPQYIGATWSIVGALTLASLAVVAQVPEITTTSWRPFYLIWSFPVAVSCLLTFFLYPETYFVRPAVAFEGRILVQSSEEQVKVYEDWENTPGGKGLPDVPTSRIQELKFWRSIRGGGWRAVRACYSQVFLCLVNPLMFWVALLEAVLFGSMLAIGETYSLVLMMEPYSMSPKSTPFVNLAGALGSFLAWPATAMFIPWISKRLTVRNNGVRNAEHYLPAFIMPVIFGALSIILYGITVERKLHHSLIFISYAFNSFSFAALATANILWITEAFPRWAAPGVVVVSGLSYAASFGISFAIMPWAKSQGYELMGIEIGVAILVIGCVGIPVAFWGKALRQYIHGRWTLNQEGALRPQ</sequence>
<dbReference type="SUPFAM" id="SSF103473">
    <property type="entry name" value="MFS general substrate transporter"/>
    <property type="match status" value="1"/>
</dbReference>
<feature type="transmembrane region" description="Helical" evidence="5">
    <location>
        <begin position="310"/>
        <end position="337"/>
    </location>
</feature>
<evidence type="ECO:0000313" key="8">
    <source>
        <dbReference type="Proteomes" id="UP000016922"/>
    </source>
</evidence>
<dbReference type="KEGG" id="glz:GLAREA_07847"/>
<feature type="transmembrane region" description="Helical" evidence="5">
    <location>
        <begin position="497"/>
        <end position="515"/>
    </location>
</feature>
<dbReference type="HOGENOM" id="CLU_008455_13_4_1"/>
<dbReference type="GO" id="GO:0005886">
    <property type="term" value="C:plasma membrane"/>
    <property type="evidence" value="ECO:0007669"/>
    <property type="project" value="TreeGrafter"/>
</dbReference>
<feature type="transmembrane region" description="Helical" evidence="5">
    <location>
        <begin position="58"/>
        <end position="76"/>
    </location>
</feature>
<comment type="subcellular location">
    <subcellularLocation>
        <location evidence="1">Membrane</location>
        <topology evidence="1">Multi-pass membrane protein</topology>
    </subcellularLocation>
</comment>
<dbReference type="Proteomes" id="UP000016922">
    <property type="component" value="Unassembled WGS sequence"/>
</dbReference>
<organism evidence="7 8">
    <name type="scientific">Glarea lozoyensis (strain ATCC 20868 / MF5171)</name>
    <dbReference type="NCBI Taxonomy" id="1116229"/>
    <lineage>
        <taxon>Eukaryota</taxon>
        <taxon>Fungi</taxon>
        <taxon>Dikarya</taxon>
        <taxon>Ascomycota</taxon>
        <taxon>Pezizomycotina</taxon>
        <taxon>Leotiomycetes</taxon>
        <taxon>Helotiales</taxon>
        <taxon>Helotiaceae</taxon>
        <taxon>Glarea</taxon>
    </lineage>
</organism>
<name>S3E2N7_GLAL2</name>
<dbReference type="InterPro" id="IPR011701">
    <property type="entry name" value="MFS"/>
</dbReference>
<accession>S3E2N7</accession>
<evidence type="ECO:0000259" key="6">
    <source>
        <dbReference type="PROSITE" id="PS50850"/>
    </source>
</evidence>